<dbReference type="PANTHER" id="PTHR24422:SF10">
    <property type="entry name" value="CHEMOTAXIS PROTEIN METHYLTRANSFERASE 2"/>
    <property type="match status" value="1"/>
</dbReference>
<dbReference type="Pfam" id="PF02518">
    <property type="entry name" value="HATPase_c"/>
    <property type="match status" value="1"/>
</dbReference>
<dbReference type="Pfam" id="PF01339">
    <property type="entry name" value="CheB_methylest"/>
    <property type="match status" value="1"/>
</dbReference>
<dbReference type="CDD" id="cd16433">
    <property type="entry name" value="CheB"/>
    <property type="match status" value="1"/>
</dbReference>
<dbReference type="EC" id="2.1.1.80" evidence="4"/>
<feature type="domain" description="PAS" evidence="17">
    <location>
        <begin position="717"/>
        <end position="780"/>
    </location>
</feature>
<comment type="catalytic activity">
    <reaction evidence="1">
        <text>ATP + protein L-histidine = ADP + protein N-phospho-L-histidine.</text>
        <dbReference type="EC" id="2.7.13.3"/>
    </reaction>
</comment>
<dbReference type="CDD" id="cd00075">
    <property type="entry name" value="HATPase"/>
    <property type="match status" value="1"/>
</dbReference>
<dbReference type="InterPro" id="IPR050903">
    <property type="entry name" value="Bact_Chemotaxis_MeTrfase"/>
</dbReference>
<evidence type="ECO:0000256" key="2">
    <source>
        <dbReference type="ARBA" id="ARBA00001541"/>
    </source>
</evidence>
<dbReference type="SUPFAM" id="SSF53335">
    <property type="entry name" value="S-adenosyl-L-methionine-dependent methyltransferases"/>
    <property type="match status" value="1"/>
</dbReference>
<dbReference type="GO" id="GO:0005737">
    <property type="term" value="C:cytoplasm"/>
    <property type="evidence" value="ECO:0007669"/>
    <property type="project" value="InterPro"/>
</dbReference>
<dbReference type="InterPro" id="IPR000014">
    <property type="entry name" value="PAS"/>
</dbReference>
<feature type="domain" description="Response regulatory" evidence="16">
    <location>
        <begin position="1114"/>
        <end position="1229"/>
    </location>
</feature>
<dbReference type="GO" id="GO:0000155">
    <property type="term" value="F:phosphorelay sensor kinase activity"/>
    <property type="evidence" value="ECO:0007669"/>
    <property type="project" value="InterPro"/>
</dbReference>
<dbReference type="Pfam" id="PF08448">
    <property type="entry name" value="PAS_4"/>
    <property type="match status" value="1"/>
</dbReference>
<keyword evidence="9" id="KW-0418">Kinase</keyword>
<evidence type="ECO:0000256" key="10">
    <source>
        <dbReference type="ARBA" id="ARBA00023012"/>
    </source>
</evidence>
<accession>A0A6I3SJ00</accession>
<feature type="domain" description="Histidine kinase" evidence="15">
    <location>
        <begin position="864"/>
        <end position="1088"/>
    </location>
</feature>
<dbReference type="SUPFAM" id="SSF55874">
    <property type="entry name" value="ATPase domain of HSP90 chaperone/DNA topoisomerase II/histidine kinase"/>
    <property type="match status" value="1"/>
</dbReference>
<dbReference type="Gene3D" id="3.40.50.2300">
    <property type="match status" value="1"/>
</dbReference>
<comment type="catalytic activity">
    <reaction evidence="2">
        <text>L-glutamyl-[protein] + S-adenosyl-L-methionine = [protein]-L-glutamate 5-O-methyl ester + S-adenosyl-L-homocysteine</text>
        <dbReference type="Rhea" id="RHEA:24452"/>
        <dbReference type="Rhea" id="RHEA-COMP:10208"/>
        <dbReference type="Rhea" id="RHEA-COMP:10311"/>
        <dbReference type="ChEBI" id="CHEBI:29973"/>
        <dbReference type="ChEBI" id="CHEBI:57856"/>
        <dbReference type="ChEBI" id="CHEBI:59789"/>
        <dbReference type="ChEBI" id="CHEBI:82795"/>
        <dbReference type="EC" id="2.1.1.80"/>
    </reaction>
</comment>
<dbReference type="SUPFAM" id="SSF52738">
    <property type="entry name" value="Methylesterase CheB, C-terminal domain"/>
    <property type="match status" value="1"/>
</dbReference>
<dbReference type="Proteomes" id="UP000430670">
    <property type="component" value="Unassembled WGS sequence"/>
</dbReference>
<evidence type="ECO:0000256" key="14">
    <source>
        <dbReference type="SAM" id="Coils"/>
    </source>
</evidence>
<dbReference type="CDD" id="cd00082">
    <property type="entry name" value="HisKA"/>
    <property type="match status" value="1"/>
</dbReference>
<evidence type="ECO:0000259" key="16">
    <source>
        <dbReference type="PROSITE" id="PS50110"/>
    </source>
</evidence>
<evidence type="ECO:0000313" key="21">
    <source>
        <dbReference type="Proteomes" id="UP000430670"/>
    </source>
</evidence>
<keyword evidence="10" id="KW-0902">Two-component regulatory system</keyword>
<dbReference type="EMBL" id="WNKU01000007">
    <property type="protein sequence ID" value="MTV48874.1"/>
    <property type="molecule type" value="Genomic_DNA"/>
</dbReference>
<evidence type="ECO:0000256" key="5">
    <source>
        <dbReference type="ARBA" id="ARBA00018672"/>
    </source>
</evidence>
<dbReference type="InterPro" id="IPR005467">
    <property type="entry name" value="His_kinase_dom"/>
</dbReference>
<dbReference type="SUPFAM" id="SSF52172">
    <property type="entry name" value="CheY-like"/>
    <property type="match status" value="1"/>
</dbReference>
<dbReference type="InterPro" id="IPR001789">
    <property type="entry name" value="Sig_transdc_resp-reg_receiver"/>
</dbReference>
<evidence type="ECO:0000256" key="9">
    <source>
        <dbReference type="ARBA" id="ARBA00022777"/>
    </source>
</evidence>
<dbReference type="InterPro" id="IPR029063">
    <property type="entry name" value="SAM-dependent_MTases_sf"/>
</dbReference>
<dbReference type="Pfam" id="PF03705">
    <property type="entry name" value="CheR_N"/>
    <property type="match status" value="1"/>
</dbReference>
<evidence type="ECO:0000256" key="13">
    <source>
        <dbReference type="PROSITE-ProRule" id="PRU00169"/>
    </source>
</evidence>
<keyword evidence="8" id="KW-0949">S-adenosyl-L-methionine</keyword>
<dbReference type="SMART" id="SM00388">
    <property type="entry name" value="HisKA"/>
    <property type="match status" value="1"/>
</dbReference>
<feature type="domain" description="CheB-type methylesterase" evidence="18">
    <location>
        <begin position="15"/>
        <end position="199"/>
    </location>
</feature>
<dbReference type="PANTHER" id="PTHR24422">
    <property type="entry name" value="CHEMOTAXIS PROTEIN METHYLTRANSFERASE"/>
    <property type="match status" value="1"/>
</dbReference>
<dbReference type="PROSITE" id="PS50110">
    <property type="entry name" value="RESPONSE_REGULATORY"/>
    <property type="match status" value="1"/>
</dbReference>
<dbReference type="PROSITE" id="PS50122">
    <property type="entry name" value="CHEB"/>
    <property type="match status" value="1"/>
</dbReference>
<dbReference type="Pfam" id="PF01739">
    <property type="entry name" value="CheR"/>
    <property type="match status" value="1"/>
</dbReference>
<dbReference type="PROSITE" id="PS50112">
    <property type="entry name" value="PAS"/>
    <property type="match status" value="1"/>
</dbReference>
<dbReference type="SUPFAM" id="SSF47384">
    <property type="entry name" value="Homodimeric domain of signal transducing histidine kinase"/>
    <property type="match status" value="1"/>
</dbReference>
<sequence length="1235" mass="139065">MADYPSEEQKQELWVLAIGASAGGLRAIQEVLNRLTPDKNLVVIVVQHLSPRYPSHLTAILKRSSQMEVKEAVHDETIQGGTIYVATPNHHLVLHGNRIHLDAESEKVKFARPSIDVLFESTAEAYGTRAIGLILSGTGSDGSNGIVAIKEQGGFTIAQDSSNNLYNAMPQNAINTGAIDFVLPLNEIPKIVSQIMKDPESVRKELTLDEHKEIAEMLREKLNVDVLNYRRSTFKRRVRKRMAQLHVGSVKDYIEHLKYQPEELEMLHDDLLINVTQFLRDEAAYHSLRVNCLEPLINRMSNGDALRVWSVGCSTGEEAYSVAFMVADILEEQRKQLEVKIYATDMDEAAILEARRGLYNETRIRTLPEGYKEKYMIACGDFYKVKKNIRGWVIFGVQDITHSAPIAKVDIIVCRNLLIYFEKELQKKVLTMFHYALNPGGYLFLGKSESTSVVPEYYDVVDRRWKLYKARPVPGRRLTYVKSRNSWADAPVGSKLNLRHAAEIALENMPTPVVVLNEQMEVVLYNRRAEEMLAGTGIQVDKGKLDREAAVAQLLDKEILEQLRDSFRTDLVPGFQEISVPYRDVNRNYGLTVVLDKDEEQLPIMLLLFTPVARRQPSIGYFLDREMDSMEKELEDALSLAEELQATNEELETTNEELQAANEELETTNEELESANEELETTNEELEAANEELETINEELEVRTLELQSVSALKNSVLSSVNVAVIALDLEGRVLEWNHAASDLFDIPDTKAINRNLFGLPVPPIFNELKNHLEQLIQGETRSIDRTVIPWRNKTLNVDFVSLHSEELQVMGVLIVAYDITEQYELQSRLQQTLLTERQLTEELTLAKADAERANHMKTRFIAELSHDLRSSLNVILGVSQLGTDTTAQSVQVPVEFRDEIASYFDMNRKAADNLNNLMTQVLELSSIELGKKAVENKVFSMDQLTDQVGAVISYKARRAKVVYRVDNGIPAQYLVESDFGKICQILLNLLDNAVKYSLPGGEVIFSIWKENDSLHMKIRDYGIGMNEETVKHVFDPFYRAKGVTKIAGSGLGMAITQQLVKTLQGEIVVESKEGSGTTVTVSFPVRYMEMPSVQETPGPFSLEMLKDRMVGGNVLIVDEDHASIMLLSRVIGLLGGKVTVARGVTEAIEAAQQLPPDLILMEYDFHDGEAREIVGGVAKIANTSPPAILVTSDVFQLNLTDEWRTYAEELIAKPISINDLYACLWRVLEKNRRA</sequence>
<keyword evidence="21" id="KW-1185">Reference proteome</keyword>
<keyword evidence="7" id="KW-0808">Transferase</keyword>
<dbReference type="CDD" id="cd02440">
    <property type="entry name" value="AdoMet_MTases"/>
    <property type="match status" value="1"/>
</dbReference>
<dbReference type="InterPro" id="IPR036097">
    <property type="entry name" value="HisK_dim/P_sf"/>
</dbReference>
<dbReference type="SUPFAM" id="SSF47757">
    <property type="entry name" value="Chemotaxis receptor methyltransferase CheR, N-terminal domain"/>
    <property type="match status" value="1"/>
</dbReference>
<keyword evidence="6" id="KW-0489">Methyltransferase</keyword>
<dbReference type="InterPro" id="IPR035965">
    <property type="entry name" value="PAS-like_dom_sf"/>
</dbReference>
<dbReference type="InterPro" id="IPR011006">
    <property type="entry name" value="CheY-like_superfamily"/>
</dbReference>
<dbReference type="OrthoDB" id="9816309at2"/>
<dbReference type="InterPro" id="IPR036804">
    <property type="entry name" value="CheR_N_sf"/>
</dbReference>
<evidence type="ECO:0000259" key="18">
    <source>
        <dbReference type="PROSITE" id="PS50122"/>
    </source>
</evidence>
<name>A0A6I3SJ00_HELMO</name>
<feature type="active site" evidence="12">
    <location>
        <position position="141"/>
    </location>
</feature>
<dbReference type="SMART" id="SM00138">
    <property type="entry name" value="MeTrc"/>
    <property type="match status" value="1"/>
</dbReference>
<evidence type="ECO:0000256" key="3">
    <source>
        <dbReference type="ARBA" id="ARBA00012438"/>
    </source>
</evidence>
<dbReference type="EC" id="2.7.13.3" evidence="3"/>
<comment type="caution">
    <text evidence="13">Lacks conserved residue(s) required for the propagation of feature annotation.</text>
</comment>
<dbReference type="SMART" id="SM00091">
    <property type="entry name" value="PAS"/>
    <property type="match status" value="2"/>
</dbReference>
<dbReference type="Gene3D" id="3.40.50.150">
    <property type="entry name" value="Vaccinia Virus protein VP39"/>
    <property type="match status" value="1"/>
</dbReference>
<dbReference type="NCBIfam" id="TIGR00229">
    <property type="entry name" value="sensory_box"/>
    <property type="match status" value="1"/>
</dbReference>
<evidence type="ECO:0000256" key="1">
    <source>
        <dbReference type="ARBA" id="ARBA00000085"/>
    </source>
</evidence>
<dbReference type="Gene3D" id="3.30.450.20">
    <property type="entry name" value="PAS domain"/>
    <property type="match status" value="1"/>
</dbReference>
<dbReference type="Pfam" id="PF13188">
    <property type="entry name" value="PAS_8"/>
    <property type="match status" value="1"/>
</dbReference>
<dbReference type="InterPro" id="IPR035909">
    <property type="entry name" value="CheB_C"/>
</dbReference>
<dbReference type="SMART" id="SM00387">
    <property type="entry name" value="HATPase_c"/>
    <property type="match status" value="1"/>
</dbReference>
<evidence type="ECO:0000256" key="7">
    <source>
        <dbReference type="ARBA" id="ARBA00022679"/>
    </source>
</evidence>
<evidence type="ECO:0000256" key="12">
    <source>
        <dbReference type="PROSITE-ProRule" id="PRU00050"/>
    </source>
</evidence>
<dbReference type="GO" id="GO:0032259">
    <property type="term" value="P:methylation"/>
    <property type="evidence" value="ECO:0007669"/>
    <property type="project" value="UniProtKB-KW"/>
</dbReference>
<dbReference type="SUPFAM" id="SSF57997">
    <property type="entry name" value="Tropomyosin"/>
    <property type="match status" value="1"/>
</dbReference>
<dbReference type="PRINTS" id="PR00996">
    <property type="entry name" value="CHERMTFRASE"/>
</dbReference>
<dbReference type="InterPro" id="IPR003594">
    <property type="entry name" value="HATPase_dom"/>
</dbReference>
<gene>
    <name evidence="20" type="ORF">GJ688_07750</name>
</gene>
<dbReference type="RefSeq" id="WP_155475981.1">
    <property type="nucleotide sequence ID" value="NZ_WNKU01000007.1"/>
</dbReference>
<dbReference type="GO" id="GO:0008984">
    <property type="term" value="F:protein-glutamate methylesterase activity"/>
    <property type="evidence" value="ECO:0007669"/>
    <property type="project" value="InterPro"/>
</dbReference>
<dbReference type="PROSITE" id="PS50123">
    <property type="entry name" value="CHER"/>
    <property type="match status" value="1"/>
</dbReference>
<evidence type="ECO:0000256" key="8">
    <source>
        <dbReference type="ARBA" id="ARBA00022691"/>
    </source>
</evidence>
<comment type="function">
    <text evidence="11">May play the central regulatory role in sporulation. It may be an element of the effector pathway responsible for the activation of sporulation genes in response to nutritional stress. Spo0A may act in concert with spo0H (a sigma factor) to control the expression of some genes that are critical to the sporulation process.</text>
</comment>
<dbReference type="GO" id="GO:0006935">
    <property type="term" value="P:chemotaxis"/>
    <property type="evidence" value="ECO:0007669"/>
    <property type="project" value="UniProtKB-UniRule"/>
</dbReference>
<dbReference type="CDD" id="cd00156">
    <property type="entry name" value="REC"/>
    <property type="match status" value="1"/>
</dbReference>
<feature type="active site" evidence="12">
    <location>
        <position position="48"/>
    </location>
</feature>
<comment type="caution">
    <text evidence="20">The sequence shown here is derived from an EMBL/GenBank/DDBJ whole genome shotgun (WGS) entry which is preliminary data.</text>
</comment>
<feature type="coiled-coil region" evidence="14">
    <location>
        <begin position="627"/>
        <end position="710"/>
    </location>
</feature>
<dbReference type="InterPro" id="IPR000673">
    <property type="entry name" value="Sig_transdc_resp-reg_Me-estase"/>
</dbReference>
<feature type="domain" description="CheR-type methyltransferase" evidence="19">
    <location>
        <begin position="205"/>
        <end position="450"/>
    </location>
</feature>
<evidence type="ECO:0000313" key="20">
    <source>
        <dbReference type="EMBL" id="MTV48874.1"/>
    </source>
</evidence>
<feature type="active site" evidence="12">
    <location>
        <position position="21"/>
    </location>
</feature>
<evidence type="ECO:0000256" key="11">
    <source>
        <dbReference type="ARBA" id="ARBA00024867"/>
    </source>
</evidence>
<dbReference type="InterPro" id="IPR036890">
    <property type="entry name" value="HATPase_C_sf"/>
</dbReference>
<dbReference type="SUPFAM" id="SSF55785">
    <property type="entry name" value="PYP-like sensor domain (PAS domain)"/>
    <property type="match status" value="1"/>
</dbReference>
<evidence type="ECO:0000259" key="19">
    <source>
        <dbReference type="PROSITE" id="PS50123"/>
    </source>
</evidence>
<dbReference type="CDD" id="cd00130">
    <property type="entry name" value="PAS"/>
    <property type="match status" value="1"/>
</dbReference>
<dbReference type="Gene3D" id="1.10.287.2610">
    <property type="match status" value="1"/>
</dbReference>
<dbReference type="Gene3D" id="1.10.287.130">
    <property type="match status" value="1"/>
</dbReference>
<dbReference type="InterPro" id="IPR000780">
    <property type="entry name" value="CheR_MeTrfase"/>
</dbReference>
<evidence type="ECO:0000259" key="17">
    <source>
        <dbReference type="PROSITE" id="PS50112"/>
    </source>
</evidence>
<keyword evidence="12" id="KW-0145">Chemotaxis</keyword>
<dbReference type="GO" id="GO:0008983">
    <property type="term" value="F:protein-glutamate O-methyltransferase activity"/>
    <property type="evidence" value="ECO:0007669"/>
    <property type="project" value="UniProtKB-EC"/>
</dbReference>
<keyword evidence="12" id="KW-0378">Hydrolase</keyword>
<proteinExistence type="predicted"/>
<dbReference type="InterPro" id="IPR003661">
    <property type="entry name" value="HisK_dim/P_dom"/>
</dbReference>
<dbReference type="PROSITE" id="PS50109">
    <property type="entry name" value="HIS_KIN"/>
    <property type="match status" value="1"/>
</dbReference>
<dbReference type="InterPro" id="IPR022642">
    <property type="entry name" value="CheR_C"/>
</dbReference>
<dbReference type="AlphaFoldDB" id="A0A6I3SJ00"/>
<evidence type="ECO:0000259" key="15">
    <source>
        <dbReference type="PROSITE" id="PS50109"/>
    </source>
</evidence>
<evidence type="ECO:0000256" key="4">
    <source>
        <dbReference type="ARBA" id="ARBA00012534"/>
    </source>
</evidence>
<keyword evidence="14" id="KW-0175">Coiled coil</keyword>
<protein>
    <recommendedName>
        <fullName evidence="5">Stage 0 sporulation protein A homolog</fullName>
        <ecNumber evidence="4">2.1.1.80</ecNumber>
        <ecNumber evidence="3">2.7.13.3</ecNumber>
    </recommendedName>
</protein>
<evidence type="ECO:0000256" key="6">
    <source>
        <dbReference type="ARBA" id="ARBA00022603"/>
    </source>
</evidence>
<dbReference type="Gene3D" id="3.40.50.180">
    <property type="entry name" value="Methylesterase CheB, C-terminal domain"/>
    <property type="match status" value="1"/>
</dbReference>
<dbReference type="GO" id="GO:0000156">
    <property type="term" value="F:phosphorelay response regulator activity"/>
    <property type="evidence" value="ECO:0007669"/>
    <property type="project" value="InterPro"/>
</dbReference>
<reference evidence="20 21" key="1">
    <citation type="submission" date="2019-11" db="EMBL/GenBank/DDBJ databases">
        <title>Whole-genome sequence of a the green, strictly anaerobic photosynthetic bacterium Heliobacillus mobilis DSM 6151.</title>
        <authorList>
            <person name="Kyndt J.A."/>
            <person name="Meyer T.E."/>
        </authorList>
    </citation>
    <scope>NUCLEOTIDE SEQUENCE [LARGE SCALE GENOMIC DNA]</scope>
    <source>
        <strain evidence="20 21">DSM 6151</strain>
    </source>
</reference>
<dbReference type="SMART" id="SM00448">
    <property type="entry name" value="REC"/>
    <property type="match status" value="1"/>
</dbReference>
<dbReference type="Gene3D" id="1.10.155.10">
    <property type="entry name" value="Chemotaxis receptor methyltransferase CheR, N-terminal domain"/>
    <property type="match status" value="1"/>
</dbReference>
<organism evidence="20 21">
    <name type="scientific">Heliobacterium mobile</name>
    <name type="common">Heliobacillus mobilis</name>
    <dbReference type="NCBI Taxonomy" id="28064"/>
    <lineage>
        <taxon>Bacteria</taxon>
        <taxon>Bacillati</taxon>
        <taxon>Bacillota</taxon>
        <taxon>Clostridia</taxon>
        <taxon>Eubacteriales</taxon>
        <taxon>Heliobacteriaceae</taxon>
        <taxon>Heliobacterium</taxon>
    </lineage>
</organism>
<dbReference type="InterPro" id="IPR022641">
    <property type="entry name" value="CheR_N"/>
</dbReference>
<dbReference type="InterPro" id="IPR013656">
    <property type="entry name" value="PAS_4"/>
</dbReference>
<dbReference type="Pfam" id="PF00512">
    <property type="entry name" value="HisKA"/>
    <property type="match status" value="1"/>
</dbReference>
<dbReference type="Gene3D" id="3.30.565.10">
    <property type="entry name" value="Histidine kinase-like ATPase, C-terminal domain"/>
    <property type="match status" value="1"/>
</dbReference>